<evidence type="ECO:0000313" key="9">
    <source>
        <dbReference type="Proteomes" id="UP000290657"/>
    </source>
</evidence>
<keyword evidence="3" id="KW-0813">Transport</keyword>
<gene>
    <name evidence="8" type="ORF">CRV04_02660</name>
</gene>
<keyword evidence="5 7" id="KW-1133">Transmembrane helix</keyword>
<feature type="transmembrane region" description="Helical" evidence="7">
    <location>
        <begin position="191"/>
        <end position="211"/>
    </location>
</feature>
<protein>
    <submittedName>
        <fullName evidence="8">Guanine permease</fullName>
    </submittedName>
</protein>
<evidence type="ECO:0000313" key="8">
    <source>
        <dbReference type="EMBL" id="RXJ59934.1"/>
    </source>
</evidence>
<evidence type="ECO:0000256" key="7">
    <source>
        <dbReference type="SAM" id="Phobius"/>
    </source>
</evidence>
<dbReference type="Pfam" id="PF00860">
    <property type="entry name" value="Xan_ur_permease"/>
    <property type="match status" value="1"/>
</dbReference>
<feature type="transmembrane region" description="Helical" evidence="7">
    <location>
        <begin position="17"/>
        <end position="37"/>
    </location>
</feature>
<feature type="transmembrane region" description="Helical" evidence="7">
    <location>
        <begin position="71"/>
        <end position="91"/>
    </location>
</feature>
<keyword evidence="6 7" id="KW-0472">Membrane</keyword>
<dbReference type="EMBL" id="PDKN01000002">
    <property type="protein sequence ID" value="RXJ59934.1"/>
    <property type="molecule type" value="Genomic_DNA"/>
</dbReference>
<accession>A0A4Q0XTX5</accession>
<feature type="transmembrane region" description="Helical" evidence="7">
    <location>
        <begin position="231"/>
        <end position="249"/>
    </location>
</feature>
<dbReference type="OrthoDB" id="9808458at2"/>
<feature type="transmembrane region" description="Helical" evidence="7">
    <location>
        <begin position="97"/>
        <end position="121"/>
    </location>
</feature>
<comment type="subcellular location">
    <subcellularLocation>
        <location evidence="1">Endomembrane system</location>
        <topology evidence="1">Multi-pass membrane protein</topology>
    </subcellularLocation>
</comment>
<proteinExistence type="inferred from homology"/>
<evidence type="ECO:0000256" key="4">
    <source>
        <dbReference type="ARBA" id="ARBA00022692"/>
    </source>
</evidence>
<name>A0A4Q0XTX5_9BACT</name>
<evidence type="ECO:0000256" key="2">
    <source>
        <dbReference type="ARBA" id="ARBA00005697"/>
    </source>
</evidence>
<feature type="transmembrane region" description="Helical" evidence="7">
    <location>
        <begin position="345"/>
        <end position="366"/>
    </location>
</feature>
<dbReference type="GO" id="GO:0005886">
    <property type="term" value="C:plasma membrane"/>
    <property type="evidence" value="ECO:0007669"/>
    <property type="project" value="TreeGrafter"/>
</dbReference>
<feature type="transmembrane region" description="Helical" evidence="7">
    <location>
        <begin position="414"/>
        <end position="431"/>
    </location>
</feature>
<feature type="transmembrane region" description="Helical" evidence="7">
    <location>
        <begin position="133"/>
        <end position="153"/>
    </location>
</feature>
<evidence type="ECO:0000256" key="5">
    <source>
        <dbReference type="ARBA" id="ARBA00022989"/>
    </source>
</evidence>
<dbReference type="GO" id="GO:0012505">
    <property type="term" value="C:endomembrane system"/>
    <property type="evidence" value="ECO:0007669"/>
    <property type="project" value="UniProtKB-SubCell"/>
</dbReference>
<feature type="transmembrane region" description="Helical" evidence="7">
    <location>
        <begin position="378"/>
        <end position="402"/>
    </location>
</feature>
<feature type="transmembrane region" description="Helical" evidence="7">
    <location>
        <begin position="43"/>
        <end position="64"/>
    </location>
</feature>
<feature type="transmembrane region" description="Helical" evidence="7">
    <location>
        <begin position="319"/>
        <end position="339"/>
    </location>
</feature>
<keyword evidence="4 7" id="KW-0812">Transmembrane</keyword>
<dbReference type="InterPro" id="IPR045018">
    <property type="entry name" value="Azg-like"/>
</dbReference>
<dbReference type="RefSeq" id="WP_128995122.1">
    <property type="nucleotide sequence ID" value="NZ_PDKN01000002.1"/>
</dbReference>
<keyword evidence="9" id="KW-1185">Reference proteome</keyword>
<dbReference type="Proteomes" id="UP000290657">
    <property type="component" value="Unassembled WGS sequence"/>
</dbReference>
<sequence length="433" mass="46523">MGYFKLKKHNTNVKTEFAAGFTTFLTMLYIVPVNGFILSDAGLPMDAVVTATALITILATLFSGLWSNTPIAMSVGMGLNAYFSYGLVLGMKIPWQTALGIVFLSGIIFVILSFTNFRVWIMTSIPLNLRRAISAGIGTFIAFIGLKQMGMIVGSDATLVKLGDFSNPNVILGLIGLVLAFFFYAHKIRGAFIFSIAITSGIAWAFGIGSLPKEFISVPASISPIFLQLDIVSALSLSLLPIIVTFLITDMFDTLGTLTGVGARANLFQEENNKEDKSLQKTLEADAISTVGGSLLGVSTTTSFIESASGVEAGGRTGLTAVFTALFFVTTLFMLPIFKSIPSNAIYPVLVVVGVLMFTELGKINFKKMDFATSAGTFFIVLLMPLTFSITNGIAAGFVIYTFIKVAKKEYEDLNIGILLITLISFLVFILQG</sequence>
<comment type="similarity">
    <text evidence="2">Belongs to the nucleobase:cation symporter-2 (NCS2) (TC 2.A.40) family. Azg-like subfamily.</text>
</comment>
<dbReference type="AlphaFoldDB" id="A0A4Q0XTX5"/>
<dbReference type="InterPro" id="IPR006043">
    <property type="entry name" value="NCS2"/>
</dbReference>
<dbReference type="PANTHER" id="PTHR43337:SF1">
    <property type="entry name" value="XANTHINE_URACIL PERMEASE C887.17-RELATED"/>
    <property type="match status" value="1"/>
</dbReference>
<evidence type="ECO:0000256" key="6">
    <source>
        <dbReference type="ARBA" id="ARBA00023136"/>
    </source>
</evidence>
<organism evidence="8 9">
    <name type="scientific">Candidatus Marinarcus aquaticus</name>
    <dbReference type="NCBI Taxonomy" id="2044504"/>
    <lineage>
        <taxon>Bacteria</taxon>
        <taxon>Pseudomonadati</taxon>
        <taxon>Campylobacterota</taxon>
        <taxon>Epsilonproteobacteria</taxon>
        <taxon>Campylobacterales</taxon>
        <taxon>Arcobacteraceae</taxon>
        <taxon>Candidatus Marinarcus</taxon>
    </lineage>
</organism>
<evidence type="ECO:0000256" key="3">
    <source>
        <dbReference type="ARBA" id="ARBA00022448"/>
    </source>
</evidence>
<feature type="transmembrane region" description="Helical" evidence="7">
    <location>
        <begin position="165"/>
        <end position="184"/>
    </location>
</feature>
<comment type="caution">
    <text evidence="8">The sequence shown here is derived from an EMBL/GenBank/DDBJ whole genome shotgun (WGS) entry which is preliminary data.</text>
</comment>
<reference evidence="8 9" key="1">
    <citation type="submission" date="2017-10" db="EMBL/GenBank/DDBJ databases">
        <title>Genomics of the genus Arcobacter.</title>
        <authorList>
            <person name="Perez-Cataluna A."/>
            <person name="Figueras M.J."/>
        </authorList>
    </citation>
    <scope>NUCLEOTIDE SEQUENCE [LARGE SCALE GENOMIC DNA]</scope>
    <source>
        <strain evidence="8 9">CECT 8987</strain>
    </source>
</reference>
<dbReference type="GO" id="GO:0005345">
    <property type="term" value="F:purine nucleobase transmembrane transporter activity"/>
    <property type="evidence" value="ECO:0007669"/>
    <property type="project" value="TreeGrafter"/>
</dbReference>
<evidence type="ECO:0000256" key="1">
    <source>
        <dbReference type="ARBA" id="ARBA00004127"/>
    </source>
</evidence>
<dbReference type="PANTHER" id="PTHR43337">
    <property type="entry name" value="XANTHINE/URACIL PERMEASE C887.17-RELATED"/>
    <property type="match status" value="1"/>
</dbReference>